<evidence type="ECO:0000256" key="1">
    <source>
        <dbReference type="SAM" id="MobiDB-lite"/>
    </source>
</evidence>
<dbReference type="Proteomes" id="UP001396334">
    <property type="component" value="Unassembled WGS sequence"/>
</dbReference>
<organism evidence="2 3">
    <name type="scientific">Hibiscus sabdariffa</name>
    <name type="common">roselle</name>
    <dbReference type="NCBI Taxonomy" id="183260"/>
    <lineage>
        <taxon>Eukaryota</taxon>
        <taxon>Viridiplantae</taxon>
        <taxon>Streptophyta</taxon>
        <taxon>Embryophyta</taxon>
        <taxon>Tracheophyta</taxon>
        <taxon>Spermatophyta</taxon>
        <taxon>Magnoliopsida</taxon>
        <taxon>eudicotyledons</taxon>
        <taxon>Gunneridae</taxon>
        <taxon>Pentapetalae</taxon>
        <taxon>rosids</taxon>
        <taxon>malvids</taxon>
        <taxon>Malvales</taxon>
        <taxon>Malvaceae</taxon>
        <taxon>Malvoideae</taxon>
        <taxon>Hibiscus</taxon>
    </lineage>
</organism>
<reference evidence="2 3" key="1">
    <citation type="journal article" date="2024" name="G3 (Bethesda)">
        <title>Genome assembly of Hibiscus sabdariffa L. provides insights into metabolisms of medicinal natural products.</title>
        <authorList>
            <person name="Kim T."/>
        </authorList>
    </citation>
    <scope>NUCLEOTIDE SEQUENCE [LARGE SCALE GENOMIC DNA]</scope>
    <source>
        <strain evidence="2">TK-2024</strain>
        <tissue evidence="2">Old leaves</tissue>
    </source>
</reference>
<evidence type="ECO:0000313" key="3">
    <source>
        <dbReference type="Proteomes" id="UP001396334"/>
    </source>
</evidence>
<keyword evidence="3" id="KW-1185">Reference proteome</keyword>
<sequence>MVESTLFRGIFAPNQRTHPVAGALGDSSNSPGRRVKNLVNEERQIVIAAKKNPNAIEEKMPDHTMSEVKSFPIFGVSCNPRTNQNFSKTAIDGFCATRSASNQDKNASQVVPLSKQNLSLS</sequence>
<comment type="caution">
    <text evidence="2">The sequence shown here is derived from an EMBL/GenBank/DDBJ whole genome shotgun (WGS) entry which is preliminary data.</text>
</comment>
<feature type="region of interest" description="Disordered" evidence="1">
    <location>
        <begin position="99"/>
        <end position="121"/>
    </location>
</feature>
<evidence type="ECO:0000313" key="2">
    <source>
        <dbReference type="EMBL" id="KAK8977675.1"/>
    </source>
</evidence>
<proteinExistence type="predicted"/>
<gene>
    <name evidence="2" type="ORF">V6N11_013458</name>
</gene>
<name>A0ABR2NND4_9ROSI</name>
<dbReference type="EMBL" id="JBBPBN010000117">
    <property type="protein sequence ID" value="KAK8977675.1"/>
    <property type="molecule type" value="Genomic_DNA"/>
</dbReference>
<protein>
    <submittedName>
        <fullName evidence="2">Uncharacterized protein</fullName>
    </submittedName>
</protein>
<accession>A0ABR2NND4</accession>